<organism evidence="2 3">
    <name type="scientific">Actomonas aquatica</name>
    <dbReference type="NCBI Taxonomy" id="2866162"/>
    <lineage>
        <taxon>Bacteria</taxon>
        <taxon>Pseudomonadati</taxon>
        <taxon>Verrucomicrobiota</taxon>
        <taxon>Opitutia</taxon>
        <taxon>Opitutales</taxon>
        <taxon>Opitutaceae</taxon>
        <taxon>Actomonas</taxon>
    </lineage>
</organism>
<name>A0ABZ1CE09_9BACT</name>
<evidence type="ECO:0000259" key="1">
    <source>
        <dbReference type="PROSITE" id="PS51833"/>
    </source>
</evidence>
<reference evidence="2 3" key="2">
    <citation type="submission" date="2023-12" db="EMBL/GenBank/DDBJ databases">
        <title>Description of an unclassified Opitutus bacterium of Verrucomicrobiota.</title>
        <authorList>
            <person name="Zhang D.-F."/>
        </authorList>
    </citation>
    <scope>NUCLEOTIDE SEQUENCE [LARGE SCALE GENOMIC DNA]</scope>
    <source>
        <strain evidence="2 3">WL0086</strain>
    </source>
</reference>
<dbReference type="Proteomes" id="UP000738431">
    <property type="component" value="Chromosome"/>
</dbReference>
<dbReference type="Gene3D" id="1.10.3210.10">
    <property type="entry name" value="Hypothetical protein af1432"/>
    <property type="match status" value="1"/>
</dbReference>
<dbReference type="SUPFAM" id="SSF109604">
    <property type="entry name" value="HD-domain/PDEase-like"/>
    <property type="match status" value="1"/>
</dbReference>
<dbReference type="InterPro" id="IPR013976">
    <property type="entry name" value="HDOD"/>
</dbReference>
<dbReference type="Pfam" id="PF08668">
    <property type="entry name" value="HDOD"/>
    <property type="match status" value="1"/>
</dbReference>
<accession>A0ABZ1CE09</accession>
<sequence length="282" mass="30187">MSTAAATHVVSDDALIALAAKLPASPAILAEFNELTLDPHMVIDEATALLRRDSTLAAGVVRVSNSPVYGGDRISAVEDAVARVGLKEVYRLVSLATTARLAELAMPTYGVFVGRLAKSTLLHGVAAETLAAECGLDRRVAYTAALVRMLGMRIVDAVARNADWIGVAATSDLVGWERQTFGRTNPEVAEVVLRHWRFGEDVIEAVREQYLEEGPEAASLMAVLVNVAGSFVVGADAAVLGEVPLWRASLEKLAVLGLKPEKLEALQEPIMEEFERLLEAFA</sequence>
<dbReference type="PROSITE" id="PS51833">
    <property type="entry name" value="HDOD"/>
    <property type="match status" value="1"/>
</dbReference>
<dbReference type="PANTHER" id="PTHR33525">
    <property type="match status" value="1"/>
</dbReference>
<reference evidence="2 3" key="1">
    <citation type="submission" date="2021-08" db="EMBL/GenBank/DDBJ databases">
        <authorList>
            <person name="Zhang D."/>
            <person name="Zhang A."/>
            <person name="Wang L."/>
        </authorList>
    </citation>
    <scope>NUCLEOTIDE SEQUENCE [LARGE SCALE GENOMIC DNA]</scope>
    <source>
        <strain evidence="2 3">WL0086</strain>
    </source>
</reference>
<dbReference type="RefSeq" id="WP_221032252.1">
    <property type="nucleotide sequence ID" value="NZ_CP139781.1"/>
</dbReference>
<gene>
    <name evidence="2" type="ORF">K1X11_010290</name>
</gene>
<dbReference type="EMBL" id="CP139781">
    <property type="protein sequence ID" value="WRQ89794.1"/>
    <property type="molecule type" value="Genomic_DNA"/>
</dbReference>
<evidence type="ECO:0000313" key="2">
    <source>
        <dbReference type="EMBL" id="WRQ89794.1"/>
    </source>
</evidence>
<proteinExistence type="predicted"/>
<keyword evidence="3" id="KW-1185">Reference proteome</keyword>
<dbReference type="PANTHER" id="PTHR33525:SF3">
    <property type="entry name" value="RIBONUCLEASE Y"/>
    <property type="match status" value="1"/>
</dbReference>
<dbReference type="InterPro" id="IPR052340">
    <property type="entry name" value="RNase_Y/CdgJ"/>
</dbReference>
<evidence type="ECO:0000313" key="3">
    <source>
        <dbReference type="Proteomes" id="UP000738431"/>
    </source>
</evidence>
<feature type="domain" description="HDOD" evidence="1">
    <location>
        <begin position="22"/>
        <end position="212"/>
    </location>
</feature>
<protein>
    <submittedName>
        <fullName evidence="2">HDOD domain-containing protein</fullName>
    </submittedName>
</protein>